<keyword evidence="3 7" id="KW-0812">Transmembrane</keyword>
<dbReference type="GO" id="GO:0010181">
    <property type="term" value="F:FMN binding"/>
    <property type="evidence" value="ECO:0007669"/>
    <property type="project" value="UniProtKB-UniRule"/>
</dbReference>
<dbReference type="InterPro" id="IPR022837">
    <property type="entry name" value="MsrQ-like"/>
</dbReference>
<dbReference type="InterPro" id="IPR013130">
    <property type="entry name" value="Fe3_Rdtase_TM_dom"/>
</dbReference>
<dbReference type="GO" id="GO:0009055">
    <property type="term" value="F:electron transfer activity"/>
    <property type="evidence" value="ECO:0007669"/>
    <property type="project" value="UniProtKB-UniRule"/>
</dbReference>
<name>A0A845BZQ7_9NEIS</name>
<evidence type="ECO:0000256" key="6">
    <source>
        <dbReference type="ARBA" id="ARBA00023136"/>
    </source>
</evidence>
<evidence type="ECO:0000259" key="8">
    <source>
        <dbReference type="Pfam" id="PF01794"/>
    </source>
</evidence>
<keyword evidence="6 7" id="KW-0472">Membrane</keyword>
<dbReference type="RefSeq" id="WP_160797830.1">
    <property type="nucleotide sequence ID" value="NZ_WSSB01000014.1"/>
</dbReference>
<keyword evidence="4 7" id="KW-1133">Transmembrane helix</keyword>
<evidence type="ECO:0000256" key="1">
    <source>
        <dbReference type="ARBA" id="ARBA00004141"/>
    </source>
</evidence>
<dbReference type="GO" id="GO:0020037">
    <property type="term" value="F:heme binding"/>
    <property type="evidence" value="ECO:0007669"/>
    <property type="project" value="UniProtKB-UniRule"/>
</dbReference>
<organism evidence="9 10">
    <name type="scientific">Craterilacuibacter sinensis</name>
    <dbReference type="NCBI Taxonomy" id="2686017"/>
    <lineage>
        <taxon>Bacteria</taxon>
        <taxon>Pseudomonadati</taxon>
        <taxon>Pseudomonadota</taxon>
        <taxon>Betaproteobacteria</taxon>
        <taxon>Neisseriales</taxon>
        <taxon>Neisseriaceae</taxon>
        <taxon>Craterilacuibacter</taxon>
    </lineage>
</organism>
<feature type="domain" description="Ferric oxidoreductase" evidence="8">
    <location>
        <begin position="45"/>
        <end position="158"/>
    </location>
</feature>
<gene>
    <name evidence="7" type="primary">msrQ</name>
    <name evidence="9" type="ORF">GQF02_13465</name>
</gene>
<keyword evidence="5 7" id="KW-0408">Iron</keyword>
<protein>
    <recommendedName>
        <fullName evidence="7">Protein-methionine-sulfoxide reductase heme-binding subunit MsrQ</fullName>
    </recommendedName>
    <alternativeName>
        <fullName evidence="7">Flavocytochrome MsrQ</fullName>
    </alternativeName>
</protein>
<keyword evidence="7" id="KW-0349">Heme</keyword>
<proteinExistence type="inferred from homology"/>
<keyword evidence="7" id="KW-0249">Electron transport</keyword>
<dbReference type="GO" id="GO:0030091">
    <property type="term" value="P:protein repair"/>
    <property type="evidence" value="ECO:0007669"/>
    <property type="project" value="UniProtKB-UniRule"/>
</dbReference>
<dbReference type="AlphaFoldDB" id="A0A845BZQ7"/>
<dbReference type="PANTHER" id="PTHR36964">
    <property type="entry name" value="PROTEIN-METHIONINE-SULFOXIDE REDUCTASE HEME-BINDING SUBUNIT MSRQ"/>
    <property type="match status" value="1"/>
</dbReference>
<keyword evidence="10" id="KW-1185">Reference proteome</keyword>
<comment type="function">
    <text evidence="7">Part of the MsrPQ system that repairs oxidized periplasmic proteins containing methionine sulfoxide residues (Met-O), using respiratory chain electrons. Thus protects these proteins from oxidative-stress damage caused by reactive species of oxygen and chlorine generated by the host defense mechanisms. MsrPQ is essential for the maintenance of envelope integrity under bleach stress, rescuing a wide series of structurally unrelated periplasmic proteins from methionine oxidation. MsrQ provides electrons for reduction to the reductase catalytic subunit MsrP, using the quinone pool of the respiratory chain.</text>
</comment>
<evidence type="ECO:0000256" key="7">
    <source>
        <dbReference type="HAMAP-Rule" id="MF_01207"/>
    </source>
</evidence>
<keyword evidence="7" id="KW-0288">FMN</keyword>
<evidence type="ECO:0000256" key="3">
    <source>
        <dbReference type="ARBA" id="ARBA00022692"/>
    </source>
</evidence>
<dbReference type="Pfam" id="PF01794">
    <property type="entry name" value="Ferric_reduct"/>
    <property type="match status" value="1"/>
</dbReference>
<dbReference type="PANTHER" id="PTHR36964:SF1">
    <property type="entry name" value="PROTEIN-METHIONINE-SULFOXIDE REDUCTASE HEME-BINDING SUBUNIT MSRQ"/>
    <property type="match status" value="1"/>
</dbReference>
<feature type="transmembrane region" description="Helical" evidence="7">
    <location>
        <begin position="111"/>
        <end position="129"/>
    </location>
</feature>
<dbReference type="GO" id="GO:0016679">
    <property type="term" value="F:oxidoreductase activity, acting on diphenols and related substances as donors"/>
    <property type="evidence" value="ECO:0007669"/>
    <property type="project" value="TreeGrafter"/>
</dbReference>
<sequence length="198" mass="22706">MAARPLPLWAKPLLFALCTVPLLHAAWRVYQGEAADPADYLTRESGWWALALLLATLTITPLVKLGHWPQLMRLRRMLGLYAFAYASVHLAIYLLLSGGDPAIIGDDIMKSPYIVVGFSAWLLLLPLAITSTDGWMRRLKRRWSQLHRLIYPASMLAVIHFWWLTKSDMRQPLLFALLLGVLLAWRVWRHRTQRTRGA</sequence>
<evidence type="ECO:0000313" key="9">
    <source>
        <dbReference type="EMBL" id="MXR37983.1"/>
    </source>
</evidence>
<reference evidence="9 10" key="1">
    <citation type="submission" date="2019-12" db="EMBL/GenBank/DDBJ databases">
        <title>Neisseriaceae gen. nov. sp. Genome sequencing and assembly.</title>
        <authorList>
            <person name="Liu Z."/>
            <person name="Li A."/>
        </authorList>
    </citation>
    <scope>NUCLEOTIDE SEQUENCE [LARGE SCALE GENOMIC DNA]</scope>
    <source>
        <strain evidence="9 10">B2N2-7</strain>
    </source>
</reference>
<comment type="subunit">
    <text evidence="7">Heterodimer of a catalytic subunit (MsrP) and a heme-binding subunit (MsrQ).</text>
</comment>
<dbReference type="EMBL" id="WSSB01000014">
    <property type="protein sequence ID" value="MXR37983.1"/>
    <property type="molecule type" value="Genomic_DNA"/>
</dbReference>
<feature type="transmembrane region" description="Helical" evidence="7">
    <location>
        <begin position="47"/>
        <end position="66"/>
    </location>
</feature>
<keyword evidence="7" id="KW-0285">Flavoprotein</keyword>
<comment type="subcellular location">
    <subcellularLocation>
        <location evidence="7">Cell membrane</location>
        <topology evidence="7">Multi-pass membrane protein</topology>
    </subcellularLocation>
    <subcellularLocation>
        <location evidence="1">Membrane</location>
        <topology evidence="1">Multi-pass membrane protein</topology>
    </subcellularLocation>
</comment>
<feature type="transmembrane region" description="Helical" evidence="7">
    <location>
        <begin position="149"/>
        <end position="165"/>
    </location>
</feature>
<dbReference type="GO" id="GO:0005886">
    <property type="term" value="C:plasma membrane"/>
    <property type="evidence" value="ECO:0007669"/>
    <property type="project" value="UniProtKB-SubCell"/>
</dbReference>
<comment type="cofactor">
    <cofactor evidence="7">
        <name>FMN</name>
        <dbReference type="ChEBI" id="CHEBI:58210"/>
    </cofactor>
    <text evidence="7">Binds 1 FMN per subunit.</text>
</comment>
<feature type="transmembrane region" description="Helical" evidence="7">
    <location>
        <begin position="171"/>
        <end position="188"/>
    </location>
</feature>
<keyword evidence="2 7" id="KW-0813">Transport</keyword>
<dbReference type="Proteomes" id="UP000467214">
    <property type="component" value="Unassembled WGS sequence"/>
</dbReference>
<dbReference type="GO" id="GO:0046872">
    <property type="term" value="F:metal ion binding"/>
    <property type="evidence" value="ECO:0007669"/>
    <property type="project" value="UniProtKB-KW"/>
</dbReference>
<accession>A0A845BZQ7</accession>
<keyword evidence="7" id="KW-0479">Metal-binding</keyword>
<dbReference type="HAMAP" id="MF_01207">
    <property type="entry name" value="MsrQ"/>
    <property type="match status" value="1"/>
</dbReference>
<evidence type="ECO:0000256" key="4">
    <source>
        <dbReference type="ARBA" id="ARBA00022989"/>
    </source>
</evidence>
<evidence type="ECO:0000256" key="5">
    <source>
        <dbReference type="ARBA" id="ARBA00023004"/>
    </source>
</evidence>
<comment type="cofactor">
    <cofactor evidence="7">
        <name>heme b</name>
        <dbReference type="ChEBI" id="CHEBI:60344"/>
    </cofactor>
    <text evidence="7">Binds 1 heme b (iron(II)-protoporphyrin IX) group per subunit.</text>
</comment>
<comment type="caution">
    <text evidence="9">The sequence shown here is derived from an EMBL/GenBank/DDBJ whole genome shotgun (WGS) entry which is preliminary data.</text>
</comment>
<comment type="caution">
    <text evidence="7">Lacks conserved residue(s) required for the propagation of feature annotation.</text>
</comment>
<evidence type="ECO:0000256" key="2">
    <source>
        <dbReference type="ARBA" id="ARBA00022448"/>
    </source>
</evidence>
<evidence type="ECO:0000313" key="10">
    <source>
        <dbReference type="Proteomes" id="UP000467214"/>
    </source>
</evidence>
<keyword evidence="7" id="KW-1003">Cell membrane</keyword>
<comment type="similarity">
    <text evidence="7">Belongs to the MsrQ family.</text>
</comment>
<feature type="transmembrane region" description="Helical" evidence="7">
    <location>
        <begin position="78"/>
        <end position="96"/>
    </location>
</feature>